<evidence type="ECO:0000256" key="5">
    <source>
        <dbReference type="SAM" id="Phobius"/>
    </source>
</evidence>
<gene>
    <name evidence="7" type="ORF">BJ322DRAFT_411083</name>
</gene>
<dbReference type="AlphaFoldDB" id="A0A9P6HMI6"/>
<keyword evidence="5" id="KW-0472">Membrane</keyword>
<dbReference type="SUPFAM" id="SSF51905">
    <property type="entry name" value="FAD/NAD(P)-binding domain"/>
    <property type="match status" value="1"/>
</dbReference>
<proteinExistence type="inferred from homology"/>
<keyword evidence="5" id="KW-1133">Transmembrane helix</keyword>
<dbReference type="EMBL" id="WIUZ02000002">
    <property type="protein sequence ID" value="KAF9790802.1"/>
    <property type="molecule type" value="Genomic_DNA"/>
</dbReference>
<evidence type="ECO:0000259" key="6">
    <source>
        <dbReference type="Pfam" id="PF07992"/>
    </source>
</evidence>
<dbReference type="PRINTS" id="PR00469">
    <property type="entry name" value="PNDRDTASEII"/>
</dbReference>
<evidence type="ECO:0000256" key="4">
    <source>
        <dbReference type="ARBA" id="ARBA00023002"/>
    </source>
</evidence>
<dbReference type="OrthoDB" id="202203at2759"/>
<reference evidence="7" key="2">
    <citation type="submission" date="2020-11" db="EMBL/GenBank/DDBJ databases">
        <authorList>
            <consortium name="DOE Joint Genome Institute"/>
            <person name="Kuo A."/>
            <person name="Miyauchi S."/>
            <person name="Kiss E."/>
            <person name="Drula E."/>
            <person name="Kohler A."/>
            <person name="Sanchez-Garcia M."/>
            <person name="Andreopoulos B."/>
            <person name="Barry K.W."/>
            <person name="Bonito G."/>
            <person name="Buee M."/>
            <person name="Carver A."/>
            <person name="Chen C."/>
            <person name="Cichocki N."/>
            <person name="Clum A."/>
            <person name="Culley D."/>
            <person name="Crous P.W."/>
            <person name="Fauchery L."/>
            <person name="Girlanda M."/>
            <person name="Hayes R."/>
            <person name="Keri Z."/>
            <person name="Labutti K."/>
            <person name="Lipzen A."/>
            <person name="Lombard V."/>
            <person name="Magnuson J."/>
            <person name="Maillard F."/>
            <person name="Morin E."/>
            <person name="Murat C."/>
            <person name="Nolan M."/>
            <person name="Ohm R."/>
            <person name="Pangilinan J."/>
            <person name="Pereira M."/>
            <person name="Perotto S."/>
            <person name="Peter M."/>
            <person name="Riley R."/>
            <person name="Sitrit Y."/>
            <person name="Stielow B."/>
            <person name="Szollosi G."/>
            <person name="Zifcakova L."/>
            <person name="Stursova M."/>
            <person name="Spatafora J.W."/>
            <person name="Tedersoo L."/>
            <person name="Vaario L.-M."/>
            <person name="Yamada A."/>
            <person name="Yan M."/>
            <person name="Wang P."/>
            <person name="Xu J."/>
            <person name="Bruns T."/>
            <person name="Baldrian P."/>
            <person name="Vilgalys R."/>
            <person name="Henrissat B."/>
            <person name="Grigoriev I.V."/>
            <person name="Hibbett D."/>
            <person name="Nagy L.G."/>
            <person name="Martin F.M."/>
        </authorList>
    </citation>
    <scope>NUCLEOTIDE SEQUENCE</scope>
    <source>
        <strain evidence="7">UH-Tt-Lm1</strain>
    </source>
</reference>
<keyword evidence="4" id="KW-0560">Oxidoreductase</keyword>
<feature type="domain" description="FAD/NAD(P)-binding" evidence="6">
    <location>
        <begin position="9"/>
        <end position="296"/>
    </location>
</feature>
<evidence type="ECO:0000313" key="8">
    <source>
        <dbReference type="Proteomes" id="UP000736335"/>
    </source>
</evidence>
<dbReference type="Pfam" id="PF07992">
    <property type="entry name" value="Pyr_redox_2"/>
    <property type="match status" value="1"/>
</dbReference>
<dbReference type="PRINTS" id="PR00368">
    <property type="entry name" value="FADPNR"/>
</dbReference>
<keyword evidence="3" id="KW-0274">FAD</keyword>
<organism evidence="7 8">
    <name type="scientific">Thelephora terrestris</name>
    <dbReference type="NCBI Taxonomy" id="56493"/>
    <lineage>
        <taxon>Eukaryota</taxon>
        <taxon>Fungi</taxon>
        <taxon>Dikarya</taxon>
        <taxon>Basidiomycota</taxon>
        <taxon>Agaricomycotina</taxon>
        <taxon>Agaricomycetes</taxon>
        <taxon>Thelephorales</taxon>
        <taxon>Thelephoraceae</taxon>
        <taxon>Thelephora</taxon>
    </lineage>
</organism>
<evidence type="ECO:0000313" key="7">
    <source>
        <dbReference type="EMBL" id="KAF9790802.1"/>
    </source>
</evidence>
<dbReference type="InterPro" id="IPR023753">
    <property type="entry name" value="FAD/NAD-binding_dom"/>
</dbReference>
<keyword evidence="8" id="KW-1185">Reference proteome</keyword>
<protein>
    <recommendedName>
        <fullName evidence="6">FAD/NAD(P)-binding domain-containing protein</fullName>
    </recommendedName>
</protein>
<keyword evidence="2" id="KW-0285">Flavoprotein</keyword>
<dbReference type="Proteomes" id="UP000736335">
    <property type="component" value="Unassembled WGS sequence"/>
</dbReference>
<dbReference type="PANTHER" id="PTHR43735">
    <property type="entry name" value="APOPTOSIS-INDUCING FACTOR 1"/>
    <property type="match status" value="1"/>
</dbReference>
<dbReference type="GO" id="GO:0004174">
    <property type="term" value="F:electron-transferring-flavoprotein dehydrogenase activity"/>
    <property type="evidence" value="ECO:0007669"/>
    <property type="project" value="TreeGrafter"/>
</dbReference>
<accession>A0A9P6HMI6</accession>
<reference evidence="7" key="1">
    <citation type="journal article" date="2020" name="Nat. Commun.">
        <title>Large-scale genome sequencing of mycorrhizal fungi provides insights into the early evolution of symbiotic traits.</title>
        <authorList>
            <person name="Miyauchi S."/>
            <person name="Kiss E."/>
            <person name="Kuo A."/>
            <person name="Drula E."/>
            <person name="Kohler A."/>
            <person name="Sanchez-Garcia M."/>
            <person name="Morin E."/>
            <person name="Andreopoulos B."/>
            <person name="Barry K.W."/>
            <person name="Bonito G."/>
            <person name="Buee M."/>
            <person name="Carver A."/>
            <person name="Chen C."/>
            <person name="Cichocki N."/>
            <person name="Clum A."/>
            <person name="Culley D."/>
            <person name="Crous P.W."/>
            <person name="Fauchery L."/>
            <person name="Girlanda M."/>
            <person name="Hayes R.D."/>
            <person name="Keri Z."/>
            <person name="LaButti K."/>
            <person name="Lipzen A."/>
            <person name="Lombard V."/>
            <person name="Magnuson J."/>
            <person name="Maillard F."/>
            <person name="Murat C."/>
            <person name="Nolan M."/>
            <person name="Ohm R.A."/>
            <person name="Pangilinan J."/>
            <person name="Pereira M.F."/>
            <person name="Perotto S."/>
            <person name="Peter M."/>
            <person name="Pfister S."/>
            <person name="Riley R."/>
            <person name="Sitrit Y."/>
            <person name="Stielow J.B."/>
            <person name="Szollosi G."/>
            <person name="Zifcakova L."/>
            <person name="Stursova M."/>
            <person name="Spatafora J.W."/>
            <person name="Tedersoo L."/>
            <person name="Vaario L.M."/>
            <person name="Yamada A."/>
            <person name="Yan M."/>
            <person name="Wang P."/>
            <person name="Xu J."/>
            <person name="Bruns T."/>
            <person name="Baldrian P."/>
            <person name="Vilgalys R."/>
            <person name="Dunand C."/>
            <person name="Henrissat B."/>
            <person name="Grigoriev I.V."/>
            <person name="Hibbett D."/>
            <person name="Nagy L.G."/>
            <person name="Martin F.M."/>
        </authorList>
    </citation>
    <scope>NUCLEOTIDE SEQUENCE</scope>
    <source>
        <strain evidence="7">UH-Tt-Lm1</strain>
    </source>
</reference>
<feature type="transmembrane region" description="Helical" evidence="5">
    <location>
        <begin position="340"/>
        <end position="360"/>
    </location>
</feature>
<name>A0A9P6HMI6_9AGAM</name>
<keyword evidence="5" id="KW-0812">Transmembrane</keyword>
<dbReference type="GO" id="GO:0050660">
    <property type="term" value="F:flavin adenine dinucleotide binding"/>
    <property type="evidence" value="ECO:0007669"/>
    <property type="project" value="TreeGrafter"/>
</dbReference>
<sequence length="377" mass="40601">MSKSSAKENIVIVGGGLSGTTLAKELSAKLDHSKYDLIVVESRPYLVYMIGGARMSVTTEDGAVDSYLFEYDKFFAPGKGTVKKAKVEKIVPNADGRGGELELSGGEILPYRFLVLATGSKWTGPVDFPESDADIRQFVSQWQQRFKSAEDVVIVGGGAVGIELAGELRDEYPEKKITIVHGSDKLLNDAYPNRFRKYVASQLRARGIDLLLGEYADQFPASGSGEVVFRSGRKIHAALVVVTSGPVPNTAVIGDSLGQDVLTARKNVRVLPTLQLPSQPSIFAIGDIIDWNEQKQAFKANGHASVVAANILSLLSGSKAQKKYKTGPEMMLVTNGKNGGAMYVGLLWGIIFGNWAAKMLKAKDVGLSMMIPRMNGA</sequence>
<evidence type="ECO:0000256" key="3">
    <source>
        <dbReference type="ARBA" id="ARBA00022827"/>
    </source>
</evidence>
<comment type="similarity">
    <text evidence="1">Belongs to the FAD-dependent oxidoreductase family.</text>
</comment>
<dbReference type="PANTHER" id="PTHR43735:SF3">
    <property type="entry name" value="FERROPTOSIS SUPPRESSOR PROTEIN 1"/>
    <property type="match status" value="1"/>
</dbReference>
<evidence type="ECO:0000256" key="2">
    <source>
        <dbReference type="ARBA" id="ARBA00022630"/>
    </source>
</evidence>
<dbReference type="Gene3D" id="3.50.50.100">
    <property type="match status" value="1"/>
</dbReference>
<dbReference type="GO" id="GO:0005737">
    <property type="term" value="C:cytoplasm"/>
    <property type="evidence" value="ECO:0007669"/>
    <property type="project" value="TreeGrafter"/>
</dbReference>
<dbReference type="InterPro" id="IPR036188">
    <property type="entry name" value="FAD/NAD-bd_sf"/>
</dbReference>
<evidence type="ECO:0000256" key="1">
    <source>
        <dbReference type="ARBA" id="ARBA00006442"/>
    </source>
</evidence>
<comment type="caution">
    <text evidence="7">The sequence shown here is derived from an EMBL/GenBank/DDBJ whole genome shotgun (WGS) entry which is preliminary data.</text>
</comment>